<sequence length="267" mass="30151">MDWWNKVRVLYVYSRADIAGVGIAGKLIKKVGNELVRGFDEDVVQFEFLEELEGFDAFLVLSRHRSETGIPTLTVHSTGNLTKQAMLGGRGEELSMSFPRLNGFLLRKLREYGKEAGVLDEVRVSYEATHHGPTGLKRPISFIEIGSDESMWRREDLQELVAETVAEAHSLIIKDELPECERAVGFGGGHYSERYTGLTFERGVCFGHIVPKYAIREGLSLSVLSQVFEKNFEGVFSAYLEKKAGNKDFRDLVERFAADRGVKIEYF</sequence>
<keyword evidence="2 4" id="KW-0378">Hydrolase</keyword>
<reference evidence="5" key="1">
    <citation type="journal article" date="2020" name="mSystems">
        <title>Genome- and Community-Level Interaction Insights into Carbon Utilization and Element Cycling Functions of Hydrothermarchaeota in Hydrothermal Sediment.</title>
        <authorList>
            <person name="Zhou Z."/>
            <person name="Liu Y."/>
            <person name="Xu W."/>
            <person name="Pan J."/>
            <person name="Luo Z.H."/>
            <person name="Li M."/>
        </authorList>
    </citation>
    <scope>NUCLEOTIDE SEQUENCE [LARGE SCALE GENOMIC DNA]</scope>
    <source>
        <strain evidence="5">SpSt-885</strain>
    </source>
</reference>
<organism evidence="5">
    <name type="scientific">Fervidicoccus fontis</name>
    <dbReference type="NCBI Taxonomy" id="683846"/>
    <lineage>
        <taxon>Archaea</taxon>
        <taxon>Thermoproteota</taxon>
        <taxon>Thermoprotei</taxon>
        <taxon>Fervidicoccales</taxon>
        <taxon>Fervidicoccaceae</taxon>
        <taxon>Fervidicoccus</taxon>
    </lineage>
</organism>
<comment type="catalytic activity">
    <reaction evidence="4">
        <text>a D-aminoacyl-tRNA + H2O = a tRNA + a D-alpha-amino acid + H(+)</text>
        <dbReference type="Rhea" id="RHEA:13953"/>
        <dbReference type="Rhea" id="RHEA-COMP:10123"/>
        <dbReference type="Rhea" id="RHEA-COMP:10124"/>
        <dbReference type="ChEBI" id="CHEBI:15377"/>
        <dbReference type="ChEBI" id="CHEBI:15378"/>
        <dbReference type="ChEBI" id="CHEBI:59871"/>
        <dbReference type="ChEBI" id="CHEBI:78442"/>
        <dbReference type="ChEBI" id="CHEBI:79333"/>
        <dbReference type="EC" id="3.1.1.96"/>
    </reaction>
</comment>
<dbReference type="EC" id="3.1.1.96" evidence="4"/>
<evidence type="ECO:0000256" key="4">
    <source>
        <dbReference type="HAMAP-Rule" id="MF_00562"/>
    </source>
</evidence>
<keyword evidence="3 4" id="KW-0862">Zinc</keyword>
<evidence type="ECO:0000256" key="2">
    <source>
        <dbReference type="ARBA" id="ARBA00022801"/>
    </source>
</evidence>
<accession>A0A7J3SLC1</accession>
<comment type="function">
    <text evidence="4">D-aminoacyl-tRNA deacylase with broad substrate specificity. By recycling D-aminoacyl-tRNA to D-amino acids and free tRNA molecules, this enzyme counteracts the toxicity associated with the formation of D-aminoacyl-tRNA entities in vivo.</text>
</comment>
<comment type="similarity">
    <text evidence="4">Belongs to the DtdA deacylase family.</text>
</comment>
<proteinExistence type="inferred from homology"/>
<dbReference type="GO" id="GO:0051499">
    <property type="term" value="F:D-aminoacyl-tRNA deacylase activity"/>
    <property type="evidence" value="ECO:0007669"/>
    <property type="project" value="UniProtKB-UniRule"/>
</dbReference>
<dbReference type="PIRSF" id="PIRSF016210">
    <property type="entry name" value="UCP016210"/>
    <property type="match status" value="1"/>
</dbReference>
<dbReference type="AlphaFoldDB" id="A0A7J3SLC1"/>
<dbReference type="Gene3D" id="3.40.50.10700">
    <property type="entry name" value="AF0625-like"/>
    <property type="match status" value="1"/>
</dbReference>
<dbReference type="PANTHER" id="PTHR34667">
    <property type="entry name" value="D-AMINOACYL-TRNA DEACYLASE"/>
    <property type="match status" value="1"/>
</dbReference>
<comment type="catalytic activity">
    <reaction evidence="4">
        <text>glycyl-tRNA(Ala) + H2O = tRNA(Ala) + glycine + H(+)</text>
        <dbReference type="Rhea" id="RHEA:53744"/>
        <dbReference type="Rhea" id="RHEA-COMP:9657"/>
        <dbReference type="Rhea" id="RHEA-COMP:13640"/>
        <dbReference type="ChEBI" id="CHEBI:15377"/>
        <dbReference type="ChEBI" id="CHEBI:15378"/>
        <dbReference type="ChEBI" id="CHEBI:57305"/>
        <dbReference type="ChEBI" id="CHEBI:78442"/>
        <dbReference type="ChEBI" id="CHEBI:78522"/>
        <dbReference type="EC" id="3.1.1.96"/>
    </reaction>
</comment>
<keyword evidence="1 4" id="KW-0479">Metal-binding</keyword>
<dbReference type="GO" id="GO:0019478">
    <property type="term" value="P:D-amino acid catabolic process"/>
    <property type="evidence" value="ECO:0007669"/>
    <property type="project" value="UniProtKB-UniRule"/>
</dbReference>
<evidence type="ECO:0000256" key="3">
    <source>
        <dbReference type="ARBA" id="ARBA00022833"/>
    </source>
</evidence>
<dbReference type="HAMAP" id="MF_00562">
    <property type="entry name" value="Deacylase_DtdA"/>
    <property type="match status" value="1"/>
</dbReference>
<dbReference type="GO" id="GO:0008270">
    <property type="term" value="F:zinc ion binding"/>
    <property type="evidence" value="ECO:0007669"/>
    <property type="project" value="UniProtKB-UniRule"/>
</dbReference>
<gene>
    <name evidence="4" type="primary">dtdA</name>
    <name evidence="5" type="ORF">ENW83_04360</name>
</gene>
<dbReference type="InterPro" id="IPR018033">
    <property type="entry name" value="Deacylase_DtdA_archaea"/>
</dbReference>
<dbReference type="EMBL" id="DTLS01000126">
    <property type="protein sequence ID" value="HGZ60421.1"/>
    <property type="molecule type" value="Genomic_DNA"/>
</dbReference>
<evidence type="ECO:0000256" key="1">
    <source>
        <dbReference type="ARBA" id="ARBA00022723"/>
    </source>
</evidence>
<dbReference type="Gene3D" id="3.40.630.50">
    <property type="entry name" value="AF0625-like"/>
    <property type="match status" value="1"/>
</dbReference>
<dbReference type="InterPro" id="IPR007508">
    <property type="entry name" value="DtdA"/>
</dbReference>
<protein>
    <recommendedName>
        <fullName evidence="4">D-aminoacyl-tRNA deacylase</fullName>
        <ecNumber evidence="4">3.1.1.96</ecNumber>
    </recommendedName>
</protein>
<dbReference type="SUPFAM" id="SSF142535">
    <property type="entry name" value="AF0625-like"/>
    <property type="match status" value="1"/>
</dbReference>
<evidence type="ECO:0000313" key="5">
    <source>
        <dbReference type="EMBL" id="HGZ60421.1"/>
    </source>
</evidence>
<dbReference type="Pfam" id="PF04414">
    <property type="entry name" value="tRNA_deacylase"/>
    <property type="match status" value="1"/>
</dbReference>
<name>A0A7J3SLC1_9CREN</name>
<dbReference type="PANTHER" id="PTHR34667:SF1">
    <property type="entry name" value="D-AMINOACYL-TRNA DEACYLASE"/>
    <property type="match status" value="1"/>
</dbReference>
<comment type="subunit">
    <text evidence="4">Monomer.</text>
</comment>
<comment type="caution">
    <text evidence="5">The sequence shown here is derived from an EMBL/GenBank/DDBJ whole genome shotgun (WGS) entry which is preliminary data.</text>
</comment>
<comment type="cofactor">
    <cofactor evidence="4">
        <name>Zn(2+)</name>
        <dbReference type="ChEBI" id="CHEBI:29105"/>
    </cofactor>
    <text evidence="4">Binds 2 Zn(2+) ions per subunit.</text>
</comment>